<evidence type="ECO:0000256" key="1">
    <source>
        <dbReference type="ARBA" id="ARBA00022723"/>
    </source>
</evidence>
<dbReference type="AlphaFoldDB" id="A0A915CP24"/>
<keyword evidence="3" id="KW-0862">Zinc</keyword>
<proteinExistence type="predicted"/>
<dbReference type="PROSITE" id="PS50808">
    <property type="entry name" value="ZF_BED"/>
    <property type="match status" value="1"/>
</dbReference>
<organism evidence="6 7">
    <name type="scientific">Ditylenchus dipsaci</name>
    <dbReference type="NCBI Taxonomy" id="166011"/>
    <lineage>
        <taxon>Eukaryota</taxon>
        <taxon>Metazoa</taxon>
        <taxon>Ecdysozoa</taxon>
        <taxon>Nematoda</taxon>
        <taxon>Chromadorea</taxon>
        <taxon>Rhabditida</taxon>
        <taxon>Tylenchina</taxon>
        <taxon>Tylenchomorpha</taxon>
        <taxon>Sphaerularioidea</taxon>
        <taxon>Anguinidae</taxon>
        <taxon>Anguininae</taxon>
        <taxon>Ditylenchus</taxon>
    </lineage>
</organism>
<dbReference type="Proteomes" id="UP000887574">
    <property type="component" value="Unplaced"/>
</dbReference>
<evidence type="ECO:0000256" key="3">
    <source>
        <dbReference type="ARBA" id="ARBA00022833"/>
    </source>
</evidence>
<reference evidence="7" key="1">
    <citation type="submission" date="2022-11" db="UniProtKB">
        <authorList>
            <consortium name="WormBaseParasite"/>
        </authorList>
    </citation>
    <scope>IDENTIFICATION</scope>
</reference>
<evidence type="ECO:0000256" key="4">
    <source>
        <dbReference type="PROSITE-ProRule" id="PRU00027"/>
    </source>
</evidence>
<name>A0A915CP24_9BILA</name>
<keyword evidence="2 4" id="KW-0863">Zinc-finger</keyword>
<dbReference type="InterPro" id="IPR003656">
    <property type="entry name" value="Znf_BED"/>
</dbReference>
<protein>
    <submittedName>
        <fullName evidence="7">BED-type domain-containing protein</fullName>
    </submittedName>
</protein>
<keyword evidence="1" id="KW-0479">Metal-binding</keyword>
<keyword evidence="6" id="KW-1185">Reference proteome</keyword>
<feature type="domain" description="BED-type" evidence="5">
    <location>
        <begin position="15"/>
        <end position="67"/>
    </location>
</feature>
<accession>A0A915CP24</accession>
<evidence type="ECO:0000259" key="5">
    <source>
        <dbReference type="PROSITE" id="PS50808"/>
    </source>
</evidence>
<evidence type="ECO:0000256" key="2">
    <source>
        <dbReference type="ARBA" id="ARBA00022771"/>
    </source>
</evidence>
<sequence length="128" mass="14688">MLSINYSRCSSVKKRHKNTIWDMFEKEEDSHGEIKWKCSECQQRLSNHQTSVARHWESKHREKPQPAKKLCAQIAEESSKLKSSSIGIGYKCTSRARISPGRNGNNNSQKEDIFIISLTSQCPACYLL</sequence>
<evidence type="ECO:0000313" key="6">
    <source>
        <dbReference type="Proteomes" id="UP000887574"/>
    </source>
</evidence>
<dbReference type="GO" id="GO:0003677">
    <property type="term" value="F:DNA binding"/>
    <property type="evidence" value="ECO:0007669"/>
    <property type="project" value="InterPro"/>
</dbReference>
<dbReference type="GO" id="GO:0008270">
    <property type="term" value="F:zinc ion binding"/>
    <property type="evidence" value="ECO:0007669"/>
    <property type="project" value="UniProtKB-KW"/>
</dbReference>
<dbReference type="WBParaSite" id="jg11030.2">
    <property type="protein sequence ID" value="jg11030.2"/>
    <property type="gene ID" value="jg11030"/>
</dbReference>
<evidence type="ECO:0000313" key="7">
    <source>
        <dbReference type="WBParaSite" id="jg11030.2"/>
    </source>
</evidence>